<evidence type="ECO:0000313" key="2">
    <source>
        <dbReference type="Proteomes" id="UP001603857"/>
    </source>
</evidence>
<comment type="caution">
    <text evidence="1">The sequence shown here is derived from an EMBL/GenBank/DDBJ whole genome shotgun (WGS) entry which is preliminary data.</text>
</comment>
<organism evidence="1 2">
    <name type="scientific">Flemingia macrophylla</name>
    <dbReference type="NCBI Taxonomy" id="520843"/>
    <lineage>
        <taxon>Eukaryota</taxon>
        <taxon>Viridiplantae</taxon>
        <taxon>Streptophyta</taxon>
        <taxon>Embryophyta</taxon>
        <taxon>Tracheophyta</taxon>
        <taxon>Spermatophyta</taxon>
        <taxon>Magnoliopsida</taxon>
        <taxon>eudicotyledons</taxon>
        <taxon>Gunneridae</taxon>
        <taxon>Pentapetalae</taxon>
        <taxon>rosids</taxon>
        <taxon>fabids</taxon>
        <taxon>Fabales</taxon>
        <taxon>Fabaceae</taxon>
        <taxon>Papilionoideae</taxon>
        <taxon>50 kb inversion clade</taxon>
        <taxon>NPAAA clade</taxon>
        <taxon>indigoferoid/millettioid clade</taxon>
        <taxon>Phaseoleae</taxon>
        <taxon>Flemingia</taxon>
    </lineage>
</organism>
<dbReference type="AlphaFoldDB" id="A0ABD1MBI0"/>
<dbReference type="EMBL" id="JBGMDY010000005">
    <property type="protein sequence ID" value="KAL2333144.1"/>
    <property type="molecule type" value="Genomic_DNA"/>
</dbReference>
<name>A0ABD1MBI0_9FABA</name>
<reference evidence="1 2" key="1">
    <citation type="submission" date="2024-08" db="EMBL/GenBank/DDBJ databases">
        <title>Insights into the chromosomal genome structure of Flemingia macrophylla.</title>
        <authorList>
            <person name="Ding Y."/>
            <person name="Zhao Y."/>
            <person name="Bi W."/>
            <person name="Wu M."/>
            <person name="Zhao G."/>
            <person name="Gong Y."/>
            <person name="Li W."/>
            <person name="Zhang P."/>
        </authorList>
    </citation>
    <scope>NUCLEOTIDE SEQUENCE [LARGE SCALE GENOMIC DNA]</scope>
    <source>
        <strain evidence="1">DYQJB</strain>
        <tissue evidence="1">Leaf</tissue>
    </source>
</reference>
<evidence type="ECO:0000313" key="1">
    <source>
        <dbReference type="EMBL" id="KAL2333144.1"/>
    </source>
</evidence>
<gene>
    <name evidence="1" type="ORF">Fmac_014357</name>
</gene>
<protein>
    <recommendedName>
        <fullName evidence="3">Secreted protein</fullName>
    </recommendedName>
</protein>
<evidence type="ECO:0008006" key="3">
    <source>
        <dbReference type="Google" id="ProtNLM"/>
    </source>
</evidence>
<dbReference type="Proteomes" id="UP001603857">
    <property type="component" value="Unassembled WGS sequence"/>
</dbReference>
<keyword evidence="2" id="KW-1185">Reference proteome</keyword>
<accession>A0ABD1MBI0</accession>
<proteinExistence type="predicted"/>
<sequence length="98" mass="10169">MTMMQKNLSLVVRCPPSSTSTSALASSPSSWEAVASVSAAAATVSSTASVICVHHYVYPIVVVRYPNDVASVAAEAVVTAKEGDKGEDVIHPMPHKKG</sequence>